<comment type="similarity">
    <text evidence="9">Belongs to the flagellar radial spoke RSP9 family.</text>
</comment>
<feature type="compositionally biased region" description="Acidic residues" evidence="11">
    <location>
        <begin position="171"/>
        <end position="183"/>
    </location>
</feature>
<keyword evidence="6" id="KW-0206">Cytoskeleton</keyword>
<organism evidence="12 13">
    <name type="scientific">Prorocentrum cordatum</name>
    <dbReference type="NCBI Taxonomy" id="2364126"/>
    <lineage>
        <taxon>Eukaryota</taxon>
        <taxon>Sar</taxon>
        <taxon>Alveolata</taxon>
        <taxon>Dinophyceae</taxon>
        <taxon>Prorocentrales</taxon>
        <taxon>Prorocentraceae</taxon>
        <taxon>Prorocentrum</taxon>
    </lineage>
</organism>
<comment type="caution">
    <text evidence="12">The sequence shown here is derived from an EMBL/GenBank/DDBJ whole genome shotgun (WGS) entry which is preliminary data.</text>
</comment>
<reference evidence="12" key="1">
    <citation type="submission" date="2023-10" db="EMBL/GenBank/DDBJ databases">
        <authorList>
            <person name="Chen Y."/>
            <person name="Shah S."/>
            <person name="Dougan E. K."/>
            <person name="Thang M."/>
            <person name="Chan C."/>
        </authorList>
    </citation>
    <scope>NUCLEOTIDE SEQUENCE [LARGE SCALE GENOMIC DNA]</scope>
</reference>
<dbReference type="EMBL" id="CAUYUJ010015086">
    <property type="protein sequence ID" value="CAK0849736.1"/>
    <property type="molecule type" value="Genomic_DNA"/>
</dbReference>
<evidence type="ECO:0000256" key="6">
    <source>
        <dbReference type="ARBA" id="ARBA00023212"/>
    </source>
</evidence>
<evidence type="ECO:0000256" key="4">
    <source>
        <dbReference type="ARBA" id="ARBA00022846"/>
    </source>
</evidence>
<dbReference type="InterPro" id="IPR006802">
    <property type="entry name" value="Radial_spoke"/>
</dbReference>
<keyword evidence="7" id="KW-0966">Cell projection</keyword>
<comment type="subcellular location">
    <subcellularLocation>
        <location evidence="8">Cell projection</location>
        <location evidence="8">Kinocilium</location>
    </subcellularLocation>
    <subcellularLocation>
        <location evidence="1">Cytoplasm</location>
        <location evidence="1">Cytoskeleton</location>
        <location evidence="1">Flagellum axoneme</location>
    </subcellularLocation>
</comment>
<dbReference type="Pfam" id="PF04712">
    <property type="entry name" value="Radial_spoke"/>
    <property type="match status" value="1"/>
</dbReference>
<evidence type="ECO:0000256" key="8">
    <source>
        <dbReference type="ARBA" id="ARBA00037822"/>
    </source>
</evidence>
<gene>
    <name evidence="12" type="ORF">PCOR1329_LOCUS42351</name>
</gene>
<evidence type="ECO:0000313" key="13">
    <source>
        <dbReference type="Proteomes" id="UP001189429"/>
    </source>
</evidence>
<dbReference type="PANTHER" id="PTHR22069:SF0">
    <property type="entry name" value="RADIAL SPOKE HEAD PROTEIN 9 HOMOLOG"/>
    <property type="match status" value="1"/>
</dbReference>
<sequence>MSQGALVGGCSGANQARISVRAIQPSGASSLRTPGARCFTVRSPAFAAAMELYDMEPGLKAIASVGSVLNCQELTGVQAGMNLLKSKEKYPEIYFWGKILGLSGDYYIAYGLGSSEFEFPSKAFFFAGGDFDFQPLKALTKDVAAKVAGLAAEGPFTGVPTAVLPGQGPVGEEEQGEAEEGEEPAAAGPPKLTEADRLAQVVPEIDHDTAVVPRGAHALNEAHAVVPSSDFTGLGGTEATALSKYVHFRPPVSVASLRALARTDAQFYANFLDPLEGDLPMGCWAVRQDPSAMLVTLRSLSWPGYAAFHVPGTKKFGGAYFGYGQKCRDLPFML</sequence>
<evidence type="ECO:0000313" key="12">
    <source>
        <dbReference type="EMBL" id="CAK0849736.1"/>
    </source>
</evidence>
<dbReference type="InterPro" id="IPR055316">
    <property type="entry name" value="RSP9"/>
</dbReference>
<evidence type="ECO:0000256" key="7">
    <source>
        <dbReference type="ARBA" id="ARBA00023273"/>
    </source>
</evidence>
<proteinExistence type="inferred from homology"/>
<evidence type="ECO:0000256" key="1">
    <source>
        <dbReference type="ARBA" id="ARBA00004611"/>
    </source>
</evidence>
<keyword evidence="5" id="KW-0969">Cilium</keyword>
<keyword evidence="13" id="KW-1185">Reference proteome</keyword>
<keyword evidence="2" id="KW-0963">Cytoplasm</keyword>
<accession>A0ABN9TU46</accession>
<keyword evidence="3" id="KW-0970">Cilium biogenesis/degradation</keyword>
<dbReference type="PANTHER" id="PTHR22069">
    <property type="entry name" value="MITOCHONDRIAL RIBOSOMAL PROTEIN S18"/>
    <property type="match status" value="1"/>
</dbReference>
<evidence type="ECO:0000256" key="5">
    <source>
        <dbReference type="ARBA" id="ARBA00023069"/>
    </source>
</evidence>
<feature type="region of interest" description="Disordered" evidence="11">
    <location>
        <begin position="161"/>
        <end position="190"/>
    </location>
</feature>
<keyword evidence="4" id="KW-0282">Flagellum</keyword>
<dbReference type="Proteomes" id="UP001189429">
    <property type="component" value="Unassembled WGS sequence"/>
</dbReference>
<evidence type="ECO:0000256" key="11">
    <source>
        <dbReference type="SAM" id="MobiDB-lite"/>
    </source>
</evidence>
<evidence type="ECO:0000256" key="3">
    <source>
        <dbReference type="ARBA" id="ARBA00022794"/>
    </source>
</evidence>
<name>A0ABN9TU46_9DINO</name>
<evidence type="ECO:0000256" key="9">
    <source>
        <dbReference type="ARBA" id="ARBA00038319"/>
    </source>
</evidence>
<evidence type="ECO:0000256" key="2">
    <source>
        <dbReference type="ARBA" id="ARBA00022490"/>
    </source>
</evidence>
<protein>
    <recommendedName>
        <fullName evidence="10">Radial spoke head protein 9 homolog</fullName>
    </recommendedName>
</protein>
<evidence type="ECO:0000256" key="10">
    <source>
        <dbReference type="ARBA" id="ARBA00041080"/>
    </source>
</evidence>